<dbReference type="Gene3D" id="1.10.3300.10">
    <property type="entry name" value="Jann2411-like domain"/>
    <property type="match status" value="1"/>
</dbReference>
<evidence type="ECO:0000259" key="2">
    <source>
        <dbReference type="Pfam" id="PF11706"/>
    </source>
</evidence>
<name>A0A2K3UT82_9DEIO</name>
<feature type="compositionally biased region" description="Basic residues" evidence="1">
    <location>
        <begin position="184"/>
        <end position="194"/>
    </location>
</feature>
<organism evidence="3 4">
    <name type="scientific">Deinococcus koreensis</name>
    <dbReference type="NCBI Taxonomy" id="2054903"/>
    <lineage>
        <taxon>Bacteria</taxon>
        <taxon>Thermotogati</taxon>
        <taxon>Deinococcota</taxon>
        <taxon>Deinococci</taxon>
        <taxon>Deinococcales</taxon>
        <taxon>Deinococcaceae</taxon>
        <taxon>Deinococcus</taxon>
    </lineage>
</organism>
<dbReference type="PANTHER" id="PTHR35525">
    <property type="entry name" value="BLL6575 PROTEIN"/>
    <property type="match status" value="1"/>
</dbReference>
<keyword evidence="4" id="KW-1185">Reference proteome</keyword>
<dbReference type="Proteomes" id="UP000236379">
    <property type="component" value="Unassembled WGS sequence"/>
</dbReference>
<evidence type="ECO:0000313" key="4">
    <source>
        <dbReference type="Proteomes" id="UP000236379"/>
    </source>
</evidence>
<dbReference type="InterPro" id="IPR010852">
    <property type="entry name" value="ABATE"/>
</dbReference>
<feature type="region of interest" description="Disordered" evidence="1">
    <location>
        <begin position="183"/>
        <end position="208"/>
    </location>
</feature>
<evidence type="ECO:0000256" key="1">
    <source>
        <dbReference type="SAM" id="MobiDB-lite"/>
    </source>
</evidence>
<accession>A0A2K3UT82</accession>
<dbReference type="SUPFAM" id="SSF160904">
    <property type="entry name" value="Jann2411-like"/>
    <property type="match status" value="1"/>
</dbReference>
<feature type="domain" description="Zinc finger CGNR" evidence="2">
    <location>
        <begin position="148"/>
        <end position="189"/>
    </location>
</feature>
<dbReference type="InterPro" id="IPR021005">
    <property type="entry name" value="Znf_CGNR"/>
</dbReference>
<dbReference type="Pfam" id="PF07336">
    <property type="entry name" value="ABATE"/>
    <property type="match status" value="1"/>
</dbReference>
<protein>
    <recommendedName>
        <fullName evidence="2">Zinc finger CGNR domain-containing protein</fullName>
    </recommendedName>
</protein>
<comment type="caution">
    <text evidence="3">The sequence shown here is derived from an EMBL/GenBank/DDBJ whole genome shotgun (WGS) entry which is preliminary data.</text>
</comment>
<dbReference type="AlphaFoldDB" id="A0A2K3UT82"/>
<dbReference type="Pfam" id="PF11706">
    <property type="entry name" value="zf-CGNR"/>
    <property type="match status" value="1"/>
</dbReference>
<dbReference type="EMBL" id="PPPD01000002">
    <property type="protein sequence ID" value="PNY79741.1"/>
    <property type="molecule type" value="Genomic_DNA"/>
</dbReference>
<sequence>MTPSFEFIGGDVSLDLVNTLMHRGHPAGADDLLQTGHDVRRWFQEAGVVSAREADALDAESALYGARRLRTALDQLYRPLSRRDAPATSTGLDTLNAVLAQGRERTEVSLTPQGFARSTRLEVLGPIDPSVQVAHAAAALLGRLQPARLKECENPDCDLLFYDESRNASRRWCAMQSCGNVTKQARHRSSRRARQAPGAQVEANQRDS</sequence>
<dbReference type="OrthoDB" id="123307at2"/>
<reference evidence="3 4" key="1">
    <citation type="submission" date="2018-01" db="EMBL/GenBank/DDBJ databases">
        <title>Deinococcus koreensis sp. nov., a radiation-resistant bacterium isolated from river water.</title>
        <authorList>
            <person name="Choi A."/>
        </authorList>
    </citation>
    <scope>NUCLEOTIDE SEQUENCE [LARGE SCALE GENOMIC DNA]</scope>
    <source>
        <strain evidence="3 4">SJW1-2</strain>
    </source>
</reference>
<dbReference type="InterPro" id="IPR023286">
    <property type="entry name" value="ABATE_dom_sf"/>
</dbReference>
<evidence type="ECO:0000313" key="3">
    <source>
        <dbReference type="EMBL" id="PNY79741.1"/>
    </source>
</evidence>
<gene>
    <name evidence="3" type="ORF">CVO96_17460</name>
</gene>
<dbReference type="PANTHER" id="PTHR35525:SF3">
    <property type="entry name" value="BLL6575 PROTEIN"/>
    <property type="match status" value="1"/>
</dbReference>
<proteinExistence type="predicted"/>
<dbReference type="RefSeq" id="WP_103313725.1">
    <property type="nucleotide sequence ID" value="NZ_PPPD01000002.1"/>
</dbReference>